<gene>
    <name evidence="1" type="ORF">UFOPK3564_03988</name>
</gene>
<accession>A0A6J7KYF2</accession>
<name>A0A6J7KYF2_9ZZZZ</name>
<organism evidence="1">
    <name type="scientific">freshwater metagenome</name>
    <dbReference type="NCBI Taxonomy" id="449393"/>
    <lineage>
        <taxon>unclassified sequences</taxon>
        <taxon>metagenomes</taxon>
        <taxon>ecological metagenomes</taxon>
    </lineage>
</organism>
<proteinExistence type="predicted"/>
<dbReference type="AlphaFoldDB" id="A0A6J7KYF2"/>
<evidence type="ECO:0000313" key="1">
    <source>
        <dbReference type="EMBL" id="CAB4959833.1"/>
    </source>
</evidence>
<protein>
    <submittedName>
        <fullName evidence="1">Unannotated protein</fullName>
    </submittedName>
</protein>
<dbReference type="EMBL" id="CAFBMK010000465">
    <property type="protein sequence ID" value="CAB4959833.1"/>
    <property type="molecule type" value="Genomic_DNA"/>
</dbReference>
<reference evidence="1" key="1">
    <citation type="submission" date="2020-05" db="EMBL/GenBank/DDBJ databases">
        <authorList>
            <person name="Chiriac C."/>
            <person name="Salcher M."/>
            <person name="Ghai R."/>
            <person name="Kavagutti S V."/>
        </authorList>
    </citation>
    <scope>NUCLEOTIDE SEQUENCE</scope>
</reference>
<sequence length="374" mass="40226">MPEAAQLEGEVRSWRSLTSQLGAWQELLRVVDERTGLTVIAADPWSGTTGLLEELRREARGPVLLVDARRCSDAAELGMAIADEAVRTFALDATESWMRPAAPDADSAYRVRRQLLADGLDVDQLRTGVGDPLSILHGGLDAAASLASTVAPVVVIDHLGQLLAGLRGVDARAILETLRAAWQARTGACLILVDFAGGQIEAALSDREHPLFHAGRRLRIQRAQPAAFAESLIISKPVLRVDPTLLRESAALAAGVPALTWQILDLAREIDAGDPATRAFGAWQRLRADRAPLIAREWDVLRAVHRSAQAVAAAVSVNLPPYAAVTSTKSARDALIQLRAVGQAWQPAPRSWALSSPLLTAWVAEHLPPRAQRP</sequence>